<sequence length="450" mass="46706">MCLRRQLLLSVSALGSLAGCAGVRVVSVSHPTEPEGIPYYLPRPYIQVFEPFIIGASNYFVSGVLSADKNYLLIDNVKDQGELGSLFKSDLGKDAGSRIPVAVIRAPGREFGATGSPQGATESGTGPAEGNTEEKSESKKEIAPAAPADSGKYGLSVTTTPTPFPPTLGRRFFDIVWLPDFDEKHVVQGTPGLGKADIGVVLTQGWGLYGMNAKIDNSALARPFLDFYASLGKLAASRITPATALGGAPQGAVDTSDMTAGQRVTVKVTKATVAAPGLYPVLKPAEMASARAAGAADTGKRHLPAPPFTNIAFNTYEAMLVEAAKPSGDSIPGLQQAAPPPPSVPHGRGAADAPYPDQPDADSVASLEKNLNALLANRKSSTSGFWQLSGLALAGGKLKGTATLVGGSSKPPQLNTLEQLKVFLAEQTGARFQPKDIELVEAGDGQNSNS</sequence>
<organism evidence="3 4">
    <name type="scientific">Massilia suwonensis</name>
    <dbReference type="NCBI Taxonomy" id="648895"/>
    <lineage>
        <taxon>Bacteria</taxon>
        <taxon>Pseudomonadati</taxon>
        <taxon>Pseudomonadota</taxon>
        <taxon>Betaproteobacteria</taxon>
        <taxon>Burkholderiales</taxon>
        <taxon>Oxalobacteraceae</taxon>
        <taxon>Telluria group</taxon>
        <taxon>Massilia</taxon>
    </lineage>
</organism>
<evidence type="ECO:0000313" key="4">
    <source>
        <dbReference type="Proteomes" id="UP001596101"/>
    </source>
</evidence>
<dbReference type="Proteomes" id="UP001596101">
    <property type="component" value="Unassembled WGS sequence"/>
</dbReference>
<evidence type="ECO:0000313" key="3">
    <source>
        <dbReference type="EMBL" id="MFC5478212.1"/>
    </source>
</evidence>
<feature type="compositionally biased region" description="Basic and acidic residues" evidence="1">
    <location>
        <begin position="132"/>
        <end position="142"/>
    </location>
</feature>
<keyword evidence="4" id="KW-1185">Reference proteome</keyword>
<name>A0ABW0MM00_9BURK</name>
<comment type="caution">
    <text evidence="3">The sequence shown here is derived from an EMBL/GenBank/DDBJ whole genome shotgun (WGS) entry which is preliminary data.</text>
</comment>
<dbReference type="RefSeq" id="WP_379753508.1">
    <property type="nucleotide sequence ID" value="NZ_JBHSMR010000013.1"/>
</dbReference>
<feature type="region of interest" description="Disordered" evidence="1">
    <location>
        <begin position="327"/>
        <end position="363"/>
    </location>
</feature>
<feature type="compositionally biased region" description="Polar residues" evidence="1">
    <location>
        <begin position="115"/>
        <end position="124"/>
    </location>
</feature>
<evidence type="ECO:0000256" key="2">
    <source>
        <dbReference type="SAM" id="SignalP"/>
    </source>
</evidence>
<dbReference type="PROSITE" id="PS51257">
    <property type="entry name" value="PROKAR_LIPOPROTEIN"/>
    <property type="match status" value="1"/>
</dbReference>
<dbReference type="EMBL" id="JBHSMR010000013">
    <property type="protein sequence ID" value="MFC5478212.1"/>
    <property type="molecule type" value="Genomic_DNA"/>
</dbReference>
<feature type="region of interest" description="Disordered" evidence="1">
    <location>
        <begin position="109"/>
        <end position="156"/>
    </location>
</feature>
<accession>A0ABW0MM00</accession>
<protein>
    <recommendedName>
        <fullName evidence="5">Lipoprotein</fullName>
    </recommendedName>
</protein>
<evidence type="ECO:0008006" key="5">
    <source>
        <dbReference type="Google" id="ProtNLM"/>
    </source>
</evidence>
<feature type="chain" id="PRO_5046360310" description="Lipoprotein" evidence="2">
    <location>
        <begin position="22"/>
        <end position="450"/>
    </location>
</feature>
<evidence type="ECO:0000256" key="1">
    <source>
        <dbReference type="SAM" id="MobiDB-lite"/>
    </source>
</evidence>
<gene>
    <name evidence="3" type="ORF">ACFPQ5_08425</name>
</gene>
<reference evidence="4" key="1">
    <citation type="journal article" date="2019" name="Int. J. Syst. Evol. Microbiol.">
        <title>The Global Catalogue of Microorganisms (GCM) 10K type strain sequencing project: providing services to taxonomists for standard genome sequencing and annotation.</title>
        <authorList>
            <consortium name="The Broad Institute Genomics Platform"/>
            <consortium name="The Broad Institute Genome Sequencing Center for Infectious Disease"/>
            <person name="Wu L."/>
            <person name="Ma J."/>
        </authorList>
    </citation>
    <scope>NUCLEOTIDE SEQUENCE [LARGE SCALE GENOMIC DNA]</scope>
    <source>
        <strain evidence="4">CCUG 43111</strain>
    </source>
</reference>
<feature type="signal peptide" evidence="2">
    <location>
        <begin position="1"/>
        <end position="21"/>
    </location>
</feature>
<keyword evidence="2" id="KW-0732">Signal</keyword>
<proteinExistence type="predicted"/>